<dbReference type="AlphaFoldDB" id="A0A409XP90"/>
<comment type="caution">
    <text evidence="2">The sequence shown here is derived from an EMBL/GenBank/DDBJ whole genome shotgun (WGS) entry which is preliminary data.</text>
</comment>
<organism evidence="2 3">
    <name type="scientific">Psilocybe cyanescens</name>
    <dbReference type="NCBI Taxonomy" id="93625"/>
    <lineage>
        <taxon>Eukaryota</taxon>
        <taxon>Fungi</taxon>
        <taxon>Dikarya</taxon>
        <taxon>Basidiomycota</taxon>
        <taxon>Agaricomycotina</taxon>
        <taxon>Agaricomycetes</taxon>
        <taxon>Agaricomycetidae</taxon>
        <taxon>Agaricales</taxon>
        <taxon>Agaricineae</taxon>
        <taxon>Strophariaceae</taxon>
        <taxon>Psilocybe</taxon>
    </lineage>
</organism>
<feature type="region of interest" description="Disordered" evidence="1">
    <location>
        <begin position="134"/>
        <end position="160"/>
    </location>
</feature>
<evidence type="ECO:0000313" key="2">
    <source>
        <dbReference type="EMBL" id="PPQ92623.1"/>
    </source>
</evidence>
<protein>
    <submittedName>
        <fullName evidence="2">Uncharacterized protein</fullName>
    </submittedName>
</protein>
<gene>
    <name evidence="2" type="ORF">CVT25_007788</name>
</gene>
<feature type="compositionally biased region" description="Low complexity" evidence="1">
    <location>
        <begin position="234"/>
        <end position="253"/>
    </location>
</feature>
<keyword evidence="3" id="KW-1185">Reference proteome</keyword>
<feature type="region of interest" description="Disordered" evidence="1">
    <location>
        <begin position="232"/>
        <end position="253"/>
    </location>
</feature>
<dbReference type="Proteomes" id="UP000283269">
    <property type="component" value="Unassembled WGS sequence"/>
</dbReference>
<evidence type="ECO:0000256" key="1">
    <source>
        <dbReference type="SAM" id="MobiDB-lite"/>
    </source>
</evidence>
<accession>A0A409XP90</accession>
<dbReference type="EMBL" id="NHYD01001016">
    <property type="protein sequence ID" value="PPQ92623.1"/>
    <property type="molecule type" value="Genomic_DNA"/>
</dbReference>
<evidence type="ECO:0000313" key="3">
    <source>
        <dbReference type="Proteomes" id="UP000283269"/>
    </source>
</evidence>
<proteinExistence type="predicted"/>
<name>A0A409XP90_PSICY</name>
<reference evidence="2 3" key="1">
    <citation type="journal article" date="2018" name="Evol. Lett.">
        <title>Horizontal gene cluster transfer increased hallucinogenic mushroom diversity.</title>
        <authorList>
            <person name="Reynolds H.T."/>
            <person name="Vijayakumar V."/>
            <person name="Gluck-Thaler E."/>
            <person name="Korotkin H.B."/>
            <person name="Matheny P.B."/>
            <person name="Slot J.C."/>
        </authorList>
    </citation>
    <scope>NUCLEOTIDE SEQUENCE [LARGE SCALE GENOMIC DNA]</scope>
    <source>
        <strain evidence="2 3">2631</strain>
    </source>
</reference>
<dbReference type="InParanoid" id="A0A409XP90"/>
<sequence>MSPRSKDDDGALGRLPIVQRGRDALGEFEHHRWFRRREVALWIQHLSSAHDSLLRRRPSSSPPDPSLSPLPLPSPVFPLPLSAATAVAATDPSFTFQSPSPSSASAVSAASPIRLSHSFLLLIPFSLLLPHPSHHRPRRSLSSPHPLQPKLHQPRPRPIQSRTHVRTLLTYRAALTFDRLFPELHLLREGVCERVVVVVLRACLCFPLSLGHGLGLGGAGAGVEDASAAEEAEVGTAAATTPLSNPSSSSTLRTNPRIVPCASACRCSSAAVSATTLATCKVSFVTSCLNTSPSLRSCAPPKRSGSVSVWRCSWCLASTSDLDSDSPFSPSCDSTHLSASGELTFALLARSLMSTPSPFSSPLAPAARPPVGAPAPCSPRAAPACRAAATAGPGRCPLEAQGRWCRLRQLRLKW</sequence>